<sequence>MWAHVILVFLEVGEHICVRPVEGTILLLPMVEVPSIATNVHLKVDHAGTTEHLATGPVAPVVIHGKASVLLRHSSVVPVKRPWKCVMASSGISVAAFSTPPASISSTVRRGSAESLLASTHPADPPPTMM</sequence>
<reference evidence="2" key="1">
    <citation type="submission" date="2020-03" db="EMBL/GenBank/DDBJ databases">
        <title>A transcriptome and proteome of the tick Rhipicephalus microplus shaped by the genetic composition of its hosts and developmental stage.</title>
        <authorList>
            <person name="Garcia G.R."/>
            <person name="Ribeiro J.M.C."/>
            <person name="Maruyama S.R."/>
            <person name="Gardinasse L.G."/>
            <person name="Nelson K."/>
            <person name="Ferreira B.R."/>
            <person name="Andrade T.G."/>
            <person name="Santos I.K.F.M."/>
        </authorList>
    </citation>
    <scope>NUCLEOTIDE SEQUENCE</scope>
    <source>
        <strain evidence="2">NSGR</strain>
        <tissue evidence="2">Salivary glands</tissue>
    </source>
</reference>
<accession>A0A6G5AH35</accession>
<evidence type="ECO:0000256" key="1">
    <source>
        <dbReference type="SAM" id="MobiDB-lite"/>
    </source>
</evidence>
<dbReference type="EMBL" id="GIKN01007243">
    <property type="protein sequence ID" value="NIE49516.1"/>
    <property type="molecule type" value="Transcribed_RNA"/>
</dbReference>
<feature type="region of interest" description="Disordered" evidence="1">
    <location>
        <begin position="108"/>
        <end position="130"/>
    </location>
</feature>
<name>A0A6G5AH35_RHIMP</name>
<dbReference type="AlphaFoldDB" id="A0A6G5AH35"/>
<evidence type="ECO:0000313" key="2">
    <source>
        <dbReference type="EMBL" id="NIE49516.1"/>
    </source>
</evidence>
<organism evidence="2">
    <name type="scientific">Rhipicephalus microplus</name>
    <name type="common">Cattle tick</name>
    <name type="synonym">Boophilus microplus</name>
    <dbReference type="NCBI Taxonomy" id="6941"/>
    <lineage>
        <taxon>Eukaryota</taxon>
        <taxon>Metazoa</taxon>
        <taxon>Ecdysozoa</taxon>
        <taxon>Arthropoda</taxon>
        <taxon>Chelicerata</taxon>
        <taxon>Arachnida</taxon>
        <taxon>Acari</taxon>
        <taxon>Parasitiformes</taxon>
        <taxon>Ixodida</taxon>
        <taxon>Ixodoidea</taxon>
        <taxon>Ixodidae</taxon>
        <taxon>Rhipicephalinae</taxon>
        <taxon>Rhipicephalus</taxon>
        <taxon>Boophilus</taxon>
    </lineage>
</organism>
<protein>
    <submittedName>
        <fullName evidence="2">Uncharacterized protein</fullName>
    </submittedName>
</protein>
<proteinExistence type="predicted"/>